<sequence>QWLGQHISAGSIHDSAERSFSGPPARCMPGTRKSTLDVIHRWLDDLSAPSKILWLSGAAGAGKSAVAQTICEGLKQDNRFVEVDFFFSRTSTGRNNAAFLFITLCYQLAIAIPLLRQCIEVILKDNPTLVTKTSDIQLQKLIIEPLLSIAIEARPRNCVIIIDGLDECENEATQRRLIQEFISAYQNIDFPIRLIITSRPDPWIRENFKKGGPLIYAITLEHTDEANDDIRAYFLNGFEEIRQRTPSTHGQDTGWPSKNQINLLVYRASGQFIYAATVLKFCGDPDFSPPEQLRLILSTPQHASSPRNPLAELDALYLQIMASVPDKQRTLDVLGALIAVLNVTSGKSGGVSLLAKLPASSFNGGELLDIVEDLLPIAPGASYIALRRLHALVRVPEYAETSRNAPSDPSVTANPDLGRLIKFHHQTFPEFLVDPKRSEGYWISLRVAHESMGISAMNLLSDCALEMTGLENISRGISISGSKLFYCIY</sequence>
<protein>
    <recommendedName>
        <fullName evidence="3">NACHT domain-containing protein</fullName>
    </recommendedName>
</protein>
<feature type="domain" description="NACHT" evidence="3">
    <location>
        <begin position="51"/>
        <end position="201"/>
    </location>
</feature>
<dbReference type="InterPro" id="IPR007111">
    <property type="entry name" value="NACHT_NTPase"/>
</dbReference>
<dbReference type="EMBL" id="MU157902">
    <property type="protein sequence ID" value="KAF9524202.1"/>
    <property type="molecule type" value="Genomic_DNA"/>
</dbReference>
<dbReference type="PANTHER" id="PTHR10039:SF14">
    <property type="entry name" value="NACHT DOMAIN-CONTAINING PROTEIN"/>
    <property type="match status" value="1"/>
</dbReference>
<dbReference type="PROSITE" id="PS50837">
    <property type="entry name" value="NACHT"/>
    <property type="match status" value="1"/>
</dbReference>
<feature type="region of interest" description="Disordered" evidence="2">
    <location>
        <begin position="1"/>
        <end position="25"/>
    </location>
</feature>
<dbReference type="SUPFAM" id="SSF52540">
    <property type="entry name" value="P-loop containing nucleoside triphosphate hydrolases"/>
    <property type="match status" value="1"/>
</dbReference>
<evidence type="ECO:0000256" key="2">
    <source>
        <dbReference type="SAM" id="MobiDB-lite"/>
    </source>
</evidence>
<reference evidence="4" key="1">
    <citation type="submission" date="2020-11" db="EMBL/GenBank/DDBJ databases">
        <authorList>
            <consortium name="DOE Joint Genome Institute"/>
            <person name="Ahrendt S."/>
            <person name="Riley R."/>
            <person name="Andreopoulos W."/>
            <person name="Labutti K."/>
            <person name="Pangilinan J."/>
            <person name="Ruiz-Duenas F.J."/>
            <person name="Barrasa J.M."/>
            <person name="Sanchez-Garcia M."/>
            <person name="Camarero S."/>
            <person name="Miyauchi S."/>
            <person name="Serrano A."/>
            <person name="Linde D."/>
            <person name="Babiker R."/>
            <person name="Drula E."/>
            <person name="Ayuso-Fernandez I."/>
            <person name="Pacheco R."/>
            <person name="Padilla G."/>
            <person name="Ferreira P."/>
            <person name="Barriuso J."/>
            <person name="Kellner H."/>
            <person name="Castanera R."/>
            <person name="Alfaro M."/>
            <person name="Ramirez L."/>
            <person name="Pisabarro A.G."/>
            <person name="Kuo A."/>
            <person name="Tritt A."/>
            <person name="Lipzen A."/>
            <person name="He G."/>
            <person name="Yan M."/>
            <person name="Ng V."/>
            <person name="Cullen D."/>
            <person name="Martin F."/>
            <person name="Rosso M.-N."/>
            <person name="Henrissat B."/>
            <person name="Hibbett D."/>
            <person name="Martinez A.T."/>
            <person name="Grigoriev I.V."/>
        </authorList>
    </citation>
    <scope>NUCLEOTIDE SEQUENCE</scope>
    <source>
        <strain evidence="4">CBS 506.95</strain>
    </source>
</reference>
<dbReference type="OrthoDB" id="5967843at2759"/>
<evidence type="ECO:0000313" key="5">
    <source>
        <dbReference type="Proteomes" id="UP000807306"/>
    </source>
</evidence>
<feature type="non-terminal residue" evidence="4">
    <location>
        <position position="1"/>
    </location>
</feature>
<name>A0A9P6E832_9AGAR</name>
<accession>A0A9P6E832</accession>
<gene>
    <name evidence="4" type="ORF">CPB83DRAFT_774118</name>
</gene>
<evidence type="ECO:0000313" key="4">
    <source>
        <dbReference type="EMBL" id="KAF9524202.1"/>
    </source>
</evidence>
<organism evidence="4 5">
    <name type="scientific">Crepidotus variabilis</name>
    <dbReference type="NCBI Taxonomy" id="179855"/>
    <lineage>
        <taxon>Eukaryota</taxon>
        <taxon>Fungi</taxon>
        <taxon>Dikarya</taxon>
        <taxon>Basidiomycota</taxon>
        <taxon>Agaricomycotina</taxon>
        <taxon>Agaricomycetes</taxon>
        <taxon>Agaricomycetidae</taxon>
        <taxon>Agaricales</taxon>
        <taxon>Agaricineae</taxon>
        <taxon>Crepidotaceae</taxon>
        <taxon>Crepidotus</taxon>
    </lineage>
</organism>
<comment type="caution">
    <text evidence="4">The sequence shown here is derived from an EMBL/GenBank/DDBJ whole genome shotgun (WGS) entry which is preliminary data.</text>
</comment>
<dbReference type="Proteomes" id="UP000807306">
    <property type="component" value="Unassembled WGS sequence"/>
</dbReference>
<dbReference type="Gene3D" id="3.40.50.300">
    <property type="entry name" value="P-loop containing nucleotide triphosphate hydrolases"/>
    <property type="match status" value="1"/>
</dbReference>
<dbReference type="AlphaFoldDB" id="A0A9P6E832"/>
<dbReference type="PANTHER" id="PTHR10039">
    <property type="entry name" value="AMELOGENIN"/>
    <property type="match status" value="1"/>
</dbReference>
<dbReference type="Pfam" id="PF24883">
    <property type="entry name" value="NPHP3_N"/>
    <property type="match status" value="1"/>
</dbReference>
<dbReference type="InterPro" id="IPR027417">
    <property type="entry name" value="P-loop_NTPase"/>
</dbReference>
<keyword evidence="5" id="KW-1185">Reference proteome</keyword>
<keyword evidence="1" id="KW-0677">Repeat</keyword>
<evidence type="ECO:0000256" key="1">
    <source>
        <dbReference type="ARBA" id="ARBA00022737"/>
    </source>
</evidence>
<proteinExistence type="predicted"/>
<evidence type="ECO:0000259" key="3">
    <source>
        <dbReference type="PROSITE" id="PS50837"/>
    </source>
</evidence>
<dbReference type="InterPro" id="IPR056884">
    <property type="entry name" value="NPHP3-like_N"/>
</dbReference>